<evidence type="ECO:0008006" key="5">
    <source>
        <dbReference type="Google" id="ProtNLM"/>
    </source>
</evidence>
<comment type="similarity">
    <text evidence="1">Belongs to the VPS13 family.</text>
</comment>
<comment type="caution">
    <text evidence="3">The sequence shown here is derived from an EMBL/GenBank/DDBJ whole genome shotgun (WGS) entry which is preliminary data.</text>
</comment>
<keyword evidence="4" id="KW-1185">Reference proteome</keyword>
<dbReference type="EMBL" id="JADAQX010001090">
    <property type="protein sequence ID" value="KAF8818152.1"/>
    <property type="molecule type" value="Genomic_DNA"/>
</dbReference>
<evidence type="ECO:0000313" key="4">
    <source>
        <dbReference type="Proteomes" id="UP000823046"/>
    </source>
</evidence>
<dbReference type="InterPro" id="IPR026847">
    <property type="entry name" value="VPS13"/>
</dbReference>
<organism evidence="3 4">
    <name type="scientific">Cardiosporidium cionae</name>
    <dbReference type="NCBI Taxonomy" id="476202"/>
    <lineage>
        <taxon>Eukaryota</taxon>
        <taxon>Sar</taxon>
        <taxon>Alveolata</taxon>
        <taxon>Apicomplexa</taxon>
        <taxon>Aconoidasida</taxon>
        <taxon>Nephromycida</taxon>
        <taxon>Cardiosporidium</taxon>
    </lineage>
</organism>
<evidence type="ECO:0000256" key="1">
    <source>
        <dbReference type="ARBA" id="ARBA00006545"/>
    </source>
</evidence>
<accession>A0ABQ7J4L6</accession>
<gene>
    <name evidence="3" type="ORF">IE077_002137</name>
</gene>
<evidence type="ECO:0000256" key="2">
    <source>
        <dbReference type="SAM" id="MobiDB-lite"/>
    </source>
</evidence>
<reference evidence="3 4" key="1">
    <citation type="journal article" date="2020" name="bioRxiv">
        <title>Metabolic contributions of an alphaproteobacterial endosymbiont in the apicomplexan Cardiosporidium cionae.</title>
        <authorList>
            <person name="Hunter E.S."/>
            <person name="Paight C.J."/>
            <person name="Lane C.E."/>
        </authorList>
    </citation>
    <scope>NUCLEOTIDE SEQUENCE [LARGE SCALE GENOMIC DNA]</scope>
    <source>
        <strain evidence="3">ESH_2018</strain>
    </source>
</reference>
<name>A0ABQ7J4L6_9APIC</name>
<sequence>RESDVEIDCQHHPLIDFSFKRKLGYAELLYFENFRCILMALSIKVDLEFIETLRDLYLETSNFLSEAPLHPSLYGGWLESPLTVPSINVCSNLSLSSPSARWCPEHIHASNDYVKESIKVYMQNFHIHPLLIKLSYSPHVASHRASERQFFERAFLSLSAMDEANVSFTGFRLTEESKSLLKLIDQLVECYKNQAEQLLASFLGSVEIFGTPARSLEHVTAGVKDLAIESFWPTHKGETLFDGLVRGTESLIRTTGYGVFGGLSKMAGAASQSLGMWTMDEDYIQEQKDSAIRIRPRDLGEGVVYGAEAFRKAFVGGLTGLVQDPIKGVKDEGVEGFLKGTGRGLMGAVFKPLTGALDFAQKTTEGIQESYEYNRSHRLRRRLPRMLYGADRIIKPFEIEHAVVRDALAFVESKCWANIAFISHLYDKYQGTIIIISETHLLQIALQPVKALHILIDLWRILRVCVSSTDHGYFVSLLLQSEEELKIKVSSAILLPQLENMIVKALPTDSLAYPNFVRRFNGTKTRGKPIASYPDKKSNIHSDGSSSKG</sequence>
<protein>
    <recommendedName>
        <fullName evidence="5">Vacuolar protein sorting-associated protein 13 DH-like domain-containing protein</fullName>
    </recommendedName>
</protein>
<feature type="region of interest" description="Disordered" evidence="2">
    <location>
        <begin position="527"/>
        <end position="549"/>
    </location>
</feature>
<feature type="non-terminal residue" evidence="3">
    <location>
        <position position="1"/>
    </location>
</feature>
<dbReference type="Proteomes" id="UP000823046">
    <property type="component" value="Unassembled WGS sequence"/>
</dbReference>
<evidence type="ECO:0000313" key="3">
    <source>
        <dbReference type="EMBL" id="KAF8818152.1"/>
    </source>
</evidence>
<dbReference type="PANTHER" id="PTHR16166">
    <property type="entry name" value="VACUOLAR PROTEIN SORTING-ASSOCIATED PROTEIN VPS13"/>
    <property type="match status" value="1"/>
</dbReference>
<proteinExistence type="inferred from homology"/>
<dbReference type="PANTHER" id="PTHR16166:SF93">
    <property type="entry name" value="INTERMEMBRANE LIPID TRANSFER PROTEIN VPS13"/>
    <property type="match status" value="1"/>
</dbReference>